<evidence type="ECO:0000313" key="3">
    <source>
        <dbReference type="Proteomes" id="UP000037035"/>
    </source>
</evidence>
<reference evidence="2 3" key="1">
    <citation type="submission" date="2015-08" db="EMBL/GenBank/DDBJ databases">
        <title>Next Generation Sequencing and Analysis of the Genome of Puccinia sorghi L Schw, the Causal Agent of Maize Common Rust.</title>
        <authorList>
            <person name="Rochi L."/>
            <person name="Burguener G."/>
            <person name="Darino M."/>
            <person name="Turjanski A."/>
            <person name="Kreff E."/>
            <person name="Dieguez M.J."/>
            <person name="Sacco F."/>
        </authorList>
    </citation>
    <scope>NUCLEOTIDE SEQUENCE [LARGE SCALE GENOMIC DNA]</scope>
    <source>
        <strain evidence="2 3">RO10H11247</strain>
    </source>
</reference>
<keyword evidence="3" id="KW-1185">Reference proteome</keyword>
<name>A0A0L6V9B1_9BASI</name>
<gene>
    <name evidence="2" type="ORF">VP01_2338g4</name>
</gene>
<dbReference type="Pfam" id="PF07727">
    <property type="entry name" value="RVT_2"/>
    <property type="match status" value="1"/>
</dbReference>
<evidence type="ECO:0000259" key="1">
    <source>
        <dbReference type="Pfam" id="PF07727"/>
    </source>
</evidence>
<organism evidence="2 3">
    <name type="scientific">Puccinia sorghi</name>
    <dbReference type="NCBI Taxonomy" id="27349"/>
    <lineage>
        <taxon>Eukaryota</taxon>
        <taxon>Fungi</taxon>
        <taxon>Dikarya</taxon>
        <taxon>Basidiomycota</taxon>
        <taxon>Pucciniomycotina</taxon>
        <taxon>Pucciniomycetes</taxon>
        <taxon>Pucciniales</taxon>
        <taxon>Pucciniaceae</taxon>
        <taxon>Puccinia</taxon>
    </lineage>
</organism>
<dbReference type="VEuPathDB" id="FungiDB:VP01_2338g4"/>
<sequence length="193" mass="22176">MWENYGDKPPNPLNKTWVFKIKDKTHGEFKGRLCVQGFNQIHSTDYEETYTPNGKLLTLRILLLYSLHKNLKVTQFDVQGAFLHAHLSEDVSIKTSKAPDKMAQLNLISRARFFFHVDDLILVVPGNNFEKEFEKRFSNSSCHSPNTILGMKFKQEEDKIKLSLPNHIQNGLEELGLKNCKTSMTPLTPSLKL</sequence>
<accession>A0A0L6V9B1</accession>
<dbReference type="InterPro" id="IPR013103">
    <property type="entry name" value="RVT_2"/>
</dbReference>
<evidence type="ECO:0000313" key="2">
    <source>
        <dbReference type="EMBL" id="KNZ56715.1"/>
    </source>
</evidence>
<dbReference type="AlphaFoldDB" id="A0A0L6V9B1"/>
<protein>
    <submittedName>
        <fullName evidence="2">Putative retroelement pol polyprotein</fullName>
    </submittedName>
</protein>
<dbReference type="OrthoDB" id="1707111at2759"/>
<dbReference type="EMBL" id="LAVV01007212">
    <property type="protein sequence ID" value="KNZ56715.1"/>
    <property type="molecule type" value="Genomic_DNA"/>
</dbReference>
<comment type="caution">
    <text evidence="2">The sequence shown here is derived from an EMBL/GenBank/DDBJ whole genome shotgun (WGS) entry which is preliminary data.</text>
</comment>
<feature type="domain" description="Reverse transcriptase Ty1/copia-type" evidence="1">
    <location>
        <begin position="11"/>
        <end position="95"/>
    </location>
</feature>
<proteinExistence type="predicted"/>
<dbReference type="Proteomes" id="UP000037035">
    <property type="component" value="Unassembled WGS sequence"/>
</dbReference>